<evidence type="ECO:0000313" key="7">
    <source>
        <dbReference type="Proteomes" id="UP000319143"/>
    </source>
</evidence>
<dbReference type="AlphaFoldDB" id="A0A5C6E3L4"/>
<feature type="region of interest" description="Disordered" evidence="4">
    <location>
        <begin position="309"/>
        <end position="332"/>
    </location>
</feature>
<dbReference type="PANTHER" id="PTHR24171">
    <property type="entry name" value="ANKYRIN REPEAT DOMAIN-CONTAINING PROTEIN 39-RELATED"/>
    <property type="match status" value="1"/>
</dbReference>
<dbReference type="PROSITE" id="PS50088">
    <property type="entry name" value="ANK_REPEAT"/>
    <property type="match status" value="1"/>
</dbReference>
<evidence type="ECO:0000313" key="6">
    <source>
        <dbReference type="EMBL" id="TWU42181.1"/>
    </source>
</evidence>
<gene>
    <name evidence="6" type="ORF">Poly41_04770</name>
</gene>
<accession>A0A5C6E3L4</accession>
<evidence type="ECO:0000256" key="5">
    <source>
        <dbReference type="SAM" id="SignalP"/>
    </source>
</evidence>
<reference evidence="6 7" key="1">
    <citation type="submission" date="2019-02" db="EMBL/GenBank/DDBJ databases">
        <title>Deep-cultivation of Planctomycetes and their phenomic and genomic characterization uncovers novel biology.</title>
        <authorList>
            <person name="Wiegand S."/>
            <person name="Jogler M."/>
            <person name="Boedeker C."/>
            <person name="Pinto D."/>
            <person name="Vollmers J."/>
            <person name="Rivas-Marin E."/>
            <person name="Kohn T."/>
            <person name="Peeters S.H."/>
            <person name="Heuer A."/>
            <person name="Rast P."/>
            <person name="Oberbeckmann S."/>
            <person name="Bunk B."/>
            <person name="Jeske O."/>
            <person name="Meyerdierks A."/>
            <person name="Storesund J.E."/>
            <person name="Kallscheuer N."/>
            <person name="Luecker S."/>
            <person name="Lage O.M."/>
            <person name="Pohl T."/>
            <person name="Merkel B.J."/>
            <person name="Hornburger P."/>
            <person name="Mueller R.-W."/>
            <person name="Bruemmer F."/>
            <person name="Labrenz M."/>
            <person name="Spormann A.M."/>
            <person name="Op Den Camp H."/>
            <person name="Overmann J."/>
            <person name="Amann R."/>
            <person name="Jetten M.S.M."/>
            <person name="Mascher T."/>
            <person name="Medema M.H."/>
            <person name="Devos D.P."/>
            <person name="Kaster A.-K."/>
            <person name="Ovreas L."/>
            <person name="Rohde M."/>
            <person name="Galperin M.Y."/>
            <person name="Jogler C."/>
        </authorList>
    </citation>
    <scope>NUCLEOTIDE SEQUENCE [LARGE SCALE GENOMIC DNA]</scope>
    <source>
        <strain evidence="6 7">Poly41</strain>
    </source>
</reference>
<dbReference type="Proteomes" id="UP000319143">
    <property type="component" value="Unassembled WGS sequence"/>
</dbReference>
<evidence type="ECO:0000256" key="4">
    <source>
        <dbReference type="SAM" id="MobiDB-lite"/>
    </source>
</evidence>
<dbReference type="InterPro" id="IPR036770">
    <property type="entry name" value="Ankyrin_rpt-contain_sf"/>
</dbReference>
<keyword evidence="5" id="KW-0732">Signal</keyword>
<sequence precursor="true">MKRCSVCWIVLYAIVLFKFPASMAVESPSERRGHSGQGGARLRFPEEWGTIAKVEGFQASMFFGPGKQLDFCEAISRRDTSKIEKMLKEGFDLNQAGKFGVTPLMWAYIVGDLPIFKVLVQHGADVDKKLASDCRDGLRTVHFMPFLPGDTVLRLALRHRKSDYFLAAFPQCNDPFDLDADGQTLLHSYFSPPGMNSMEALDALLAAGVELDRRHRLRETACHEGVKHSRVAAVLKILKAGASPDIPDRDGKTVREIAIQKLDYYKKRKLAAPSMDVYFIASDLVKEYTELVEWLDQHPVGTIGTEKVEELQGANHANESKPQPPTGGNELK</sequence>
<protein>
    <submittedName>
        <fullName evidence="6">Ankyrin repeats (3 copies)</fullName>
    </submittedName>
</protein>
<evidence type="ECO:0000256" key="3">
    <source>
        <dbReference type="PROSITE-ProRule" id="PRU00023"/>
    </source>
</evidence>
<name>A0A5C6E3L4_9BACT</name>
<dbReference type="EMBL" id="SJPV01000001">
    <property type="protein sequence ID" value="TWU42181.1"/>
    <property type="molecule type" value="Genomic_DNA"/>
</dbReference>
<proteinExistence type="predicted"/>
<keyword evidence="1" id="KW-0677">Repeat</keyword>
<feature type="signal peptide" evidence="5">
    <location>
        <begin position="1"/>
        <end position="23"/>
    </location>
</feature>
<dbReference type="Pfam" id="PF00023">
    <property type="entry name" value="Ank"/>
    <property type="match status" value="1"/>
</dbReference>
<organism evidence="6 7">
    <name type="scientific">Novipirellula artificiosorum</name>
    <dbReference type="NCBI Taxonomy" id="2528016"/>
    <lineage>
        <taxon>Bacteria</taxon>
        <taxon>Pseudomonadati</taxon>
        <taxon>Planctomycetota</taxon>
        <taxon>Planctomycetia</taxon>
        <taxon>Pirellulales</taxon>
        <taxon>Pirellulaceae</taxon>
        <taxon>Novipirellula</taxon>
    </lineage>
</organism>
<keyword evidence="2 3" id="KW-0040">ANK repeat</keyword>
<dbReference type="SUPFAM" id="SSF48403">
    <property type="entry name" value="Ankyrin repeat"/>
    <property type="match status" value="1"/>
</dbReference>
<dbReference type="Gene3D" id="1.25.40.20">
    <property type="entry name" value="Ankyrin repeat-containing domain"/>
    <property type="match status" value="1"/>
</dbReference>
<evidence type="ECO:0000256" key="1">
    <source>
        <dbReference type="ARBA" id="ARBA00022737"/>
    </source>
</evidence>
<dbReference type="OrthoDB" id="275927at2"/>
<comment type="caution">
    <text evidence="6">The sequence shown here is derived from an EMBL/GenBank/DDBJ whole genome shotgun (WGS) entry which is preliminary data.</text>
</comment>
<feature type="chain" id="PRO_5023023581" evidence="5">
    <location>
        <begin position="24"/>
        <end position="332"/>
    </location>
</feature>
<dbReference type="PROSITE" id="PS50297">
    <property type="entry name" value="ANK_REP_REGION"/>
    <property type="match status" value="1"/>
</dbReference>
<dbReference type="InterPro" id="IPR002110">
    <property type="entry name" value="Ankyrin_rpt"/>
</dbReference>
<evidence type="ECO:0000256" key="2">
    <source>
        <dbReference type="ARBA" id="ARBA00023043"/>
    </source>
</evidence>
<dbReference type="SMART" id="SM00248">
    <property type="entry name" value="ANK"/>
    <property type="match status" value="4"/>
</dbReference>
<feature type="repeat" description="ANK" evidence="3">
    <location>
        <begin position="99"/>
        <end position="131"/>
    </location>
</feature>
<keyword evidence="7" id="KW-1185">Reference proteome</keyword>